<evidence type="ECO:0000313" key="3">
    <source>
        <dbReference type="EMBL" id="KAK7024134.1"/>
    </source>
</evidence>
<dbReference type="InterPro" id="IPR003347">
    <property type="entry name" value="JmjC_dom"/>
</dbReference>
<organism evidence="3 4">
    <name type="scientific">Favolaschia claudopus</name>
    <dbReference type="NCBI Taxonomy" id="2862362"/>
    <lineage>
        <taxon>Eukaryota</taxon>
        <taxon>Fungi</taxon>
        <taxon>Dikarya</taxon>
        <taxon>Basidiomycota</taxon>
        <taxon>Agaricomycotina</taxon>
        <taxon>Agaricomycetes</taxon>
        <taxon>Agaricomycetidae</taxon>
        <taxon>Agaricales</taxon>
        <taxon>Marasmiineae</taxon>
        <taxon>Mycenaceae</taxon>
        <taxon>Favolaschia</taxon>
    </lineage>
</organism>
<feature type="compositionally biased region" description="Basic residues" evidence="1">
    <location>
        <begin position="297"/>
        <end position="308"/>
    </location>
</feature>
<name>A0AAW0BFQ8_9AGAR</name>
<dbReference type="PROSITE" id="PS51184">
    <property type="entry name" value="JMJC"/>
    <property type="match status" value="1"/>
</dbReference>
<sequence>MEVQSVLPNPNLQGIPATLAVAIAVSPIYLLSGQNYAQSTYNPGTSIYHMWLASGNAHIIDLAHPLGNLDRLFWRILPRVSCGQLSARDAVALIFASPEMKTALEGEHSPAILVRSVFYVSDEQLETLTEPEDVETERQMANYLEITRKHVQEQEARLAYDRSTHQSSGGYSFGGTSYFTRHYSGGGSPSKSQPSSSLDSDKQPLSPETLTSREKVKRKNQAIYRAYMGFRVLRLRSVKREKVKRKNQAIYRAYMGFRVLRLRSLKRAQKPKPVDDPNKEHDSNDKKEDSKDDESRKRKGKSHARQAKKPSSSAKAAKVEFVVTEKPRACYVVLDNNIRKLEPEQSVLQSARAFKWQAHRPVDPNPVKLSFYAPGTEPGIFVRANLQYTMFEKFKSDREMLAAMLESQPKGPDDLPLFLQNSARDPNPQLQASATQNTPASCVILVDVYTQDPSPPFDRTTMQEFRDPDALCSIQDMGLDGVRADKCVLAGPLSALLPDPDRPVLNAVHHPLPHHRLPTPPGLSTFCSLSPSLTFLEGHRYLPVVHSPWGDRQWALWATTMARTAIHKDIAGTEMTVVTGSKMIAIGCPRTEVFMATGYQADHGSRYAVRDWETVQETGRTDIYRWEIFLLRPNMVFYMPAGTPHFVISLQDTIAHGMHSINATQIQPTVFNVLHSFITEGTFANAEHRPIQSLLLRIYVVLYPAINLDAYPMMGPTNAVFGAATRMSPERFQEYMLALNYAVVLNRMIDALYVVGDSTTRTEHLGAHGIPRTFDQLCDISIVHMAVCLAQYRADWLGCSQSKKSDRTPNFTVATLKQQLRRSLCAYQSMWDHNSQELGDIPPITITLEPSVLSQRFDQSVQGPAITHFMPWDLFSRGMPYVIKEEKEEPLLDNKRPRSPGEDVPRKRARNED</sequence>
<feature type="compositionally biased region" description="Basic and acidic residues" evidence="1">
    <location>
        <begin position="272"/>
        <end position="296"/>
    </location>
</feature>
<evidence type="ECO:0000256" key="1">
    <source>
        <dbReference type="SAM" id="MobiDB-lite"/>
    </source>
</evidence>
<comment type="caution">
    <text evidence="3">The sequence shown here is derived from an EMBL/GenBank/DDBJ whole genome shotgun (WGS) entry which is preliminary data.</text>
</comment>
<dbReference type="AlphaFoldDB" id="A0AAW0BFQ8"/>
<proteinExistence type="predicted"/>
<evidence type="ECO:0000313" key="4">
    <source>
        <dbReference type="Proteomes" id="UP001362999"/>
    </source>
</evidence>
<dbReference type="Gene3D" id="2.60.120.650">
    <property type="entry name" value="Cupin"/>
    <property type="match status" value="1"/>
</dbReference>
<accession>A0AAW0BFQ8</accession>
<protein>
    <recommendedName>
        <fullName evidence="2">JmjC domain-containing protein</fullName>
    </recommendedName>
</protein>
<dbReference type="EMBL" id="JAWWNJ010000035">
    <property type="protein sequence ID" value="KAK7024134.1"/>
    <property type="molecule type" value="Genomic_DNA"/>
</dbReference>
<reference evidence="3 4" key="1">
    <citation type="journal article" date="2024" name="J Genomics">
        <title>Draft genome sequencing and assembly of Favolaschia claudopus CIRM-BRFM 2984 isolated from oak limbs.</title>
        <authorList>
            <person name="Navarro D."/>
            <person name="Drula E."/>
            <person name="Chaduli D."/>
            <person name="Cazenave R."/>
            <person name="Ahrendt S."/>
            <person name="Wang J."/>
            <person name="Lipzen A."/>
            <person name="Daum C."/>
            <person name="Barry K."/>
            <person name="Grigoriev I.V."/>
            <person name="Favel A."/>
            <person name="Rosso M.N."/>
            <person name="Martin F."/>
        </authorList>
    </citation>
    <scope>NUCLEOTIDE SEQUENCE [LARGE SCALE GENOMIC DNA]</scope>
    <source>
        <strain evidence="3 4">CIRM-BRFM 2984</strain>
    </source>
</reference>
<feature type="domain" description="JmjC" evidence="2">
    <location>
        <begin position="506"/>
        <end position="677"/>
    </location>
</feature>
<dbReference type="SUPFAM" id="SSF51197">
    <property type="entry name" value="Clavaminate synthase-like"/>
    <property type="match status" value="1"/>
</dbReference>
<feature type="region of interest" description="Disordered" evidence="1">
    <location>
        <begin position="886"/>
        <end position="913"/>
    </location>
</feature>
<evidence type="ECO:0000259" key="2">
    <source>
        <dbReference type="PROSITE" id="PS51184"/>
    </source>
</evidence>
<feature type="region of interest" description="Disordered" evidence="1">
    <location>
        <begin position="182"/>
        <end position="217"/>
    </location>
</feature>
<keyword evidence="4" id="KW-1185">Reference proteome</keyword>
<feature type="compositionally biased region" description="Low complexity" evidence="1">
    <location>
        <begin position="189"/>
        <end position="207"/>
    </location>
</feature>
<dbReference type="Proteomes" id="UP001362999">
    <property type="component" value="Unassembled WGS sequence"/>
</dbReference>
<feature type="region of interest" description="Disordered" evidence="1">
    <location>
        <begin position="265"/>
        <end position="317"/>
    </location>
</feature>
<gene>
    <name evidence="3" type="ORF">R3P38DRAFT_3194854</name>
</gene>